<protein>
    <submittedName>
        <fullName evidence="5">PfkB domain protein</fullName>
    </submittedName>
</protein>
<keyword evidence="2" id="KW-0808">Transferase</keyword>
<dbReference type="Pfam" id="PF00294">
    <property type="entry name" value="PfkB"/>
    <property type="match status" value="1"/>
</dbReference>
<evidence type="ECO:0000256" key="2">
    <source>
        <dbReference type="ARBA" id="ARBA00022679"/>
    </source>
</evidence>
<dbReference type="Gene3D" id="3.40.1190.20">
    <property type="match status" value="1"/>
</dbReference>
<dbReference type="PANTHER" id="PTHR10584:SF166">
    <property type="entry name" value="RIBOKINASE"/>
    <property type="match status" value="1"/>
</dbReference>
<dbReference type="InterPro" id="IPR029056">
    <property type="entry name" value="Ribokinase-like"/>
</dbReference>
<keyword evidence="6" id="KW-1185">Reference proteome</keyword>
<dbReference type="PANTHER" id="PTHR10584">
    <property type="entry name" value="SUGAR KINASE"/>
    <property type="match status" value="1"/>
</dbReference>
<dbReference type="SUPFAM" id="SSF53613">
    <property type="entry name" value="Ribokinase-like"/>
    <property type="match status" value="1"/>
</dbReference>
<dbReference type="InterPro" id="IPR002139">
    <property type="entry name" value="Ribo/fructo_kinase"/>
</dbReference>
<dbReference type="GeneID" id="10153584"/>
<keyword evidence="3" id="KW-0418">Kinase</keyword>
<sequence>MPKANTPLHVSVGNFNIDVAVYVDKMPGLDESVNAREVDIRPGGAATNYAVAVSHYGHRSSLIASVSSNPLAKMGLETVRDMGVDVSHVSYVDAQPGMVVSIVYPDGSRSMIRSLGANAYLTPDKVSQELLDSSSVVHMATLHPAKALEISRRTRAAMKSYDPGVYVHTDVSELREVLRHIDVLFLNRQEYAVLTGKVDVRELFNLGVNIIVVKLGGKGAVALTRDGGVYHAYTAPQGKPVDTTGAGDAFNAFFNAAYIDTGSVREALRYGASAGALKTLCKGSMLCWDRGLFKRHLEASIVEEGVNALSLISKG</sequence>
<reference evidence="5 6" key="2">
    <citation type="journal article" date="2011" name="Stand. Genomic Sci.">
        <title>Complete genome sequence of Desulfurococcus mucosus type strain (O7/1).</title>
        <authorList>
            <person name="Wirth R."/>
            <person name="Chertkov O."/>
            <person name="Held B."/>
            <person name="Lapidus A."/>
            <person name="Nolan M."/>
            <person name="Lucas S."/>
            <person name="Hammon N."/>
            <person name="Deshpande S."/>
            <person name="Cheng J.F."/>
            <person name="Tapia R."/>
            <person name="Han C."/>
            <person name="Goodwin L."/>
            <person name="Pitluck S."/>
            <person name="Liolios K."/>
            <person name="Ioanna P."/>
            <person name="Ivanova N."/>
            <person name="Mavromatis K."/>
            <person name="Mikhailova N."/>
            <person name="Pati A."/>
            <person name="Chen A."/>
            <person name="Palaniappan K."/>
            <person name="Land M."/>
            <person name="Hauser L."/>
            <person name="Chang Y.J."/>
            <person name="Jeffries C.D."/>
            <person name="Bilek Y."/>
            <person name="Hader T."/>
            <person name="Rohde M."/>
            <person name="Spring S."/>
            <person name="Sikorski J."/>
            <person name="Goker M."/>
            <person name="Woyke T."/>
            <person name="Bristow J."/>
            <person name="Eisen J.A."/>
            <person name="Markowitz V."/>
            <person name="Hugenholtz P."/>
            <person name="Kyrpides N.C."/>
            <person name="Klenk H.P."/>
        </authorList>
    </citation>
    <scope>NUCLEOTIDE SEQUENCE [LARGE SCALE GENOMIC DNA]</scope>
    <source>
        <strain evidence="6">ATCC 35584 / DSM 2162 / JCM 9187 / O7/1</strain>
    </source>
</reference>
<reference evidence="6" key="1">
    <citation type="submission" date="2010-11" db="EMBL/GenBank/DDBJ databases">
        <title>The complete genome of Desulfurococcus mucosus DSM 2162.</title>
        <authorList>
            <consortium name="US DOE Joint Genome Institute (JGI-PGF)"/>
            <person name="Lucas S."/>
            <person name="Copeland A."/>
            <person name="Lapidus A."/>
            <person name="Bruce D."/>
            <person name="Goodwin L."/>
            <person name="Pitluck S."/>
            <person name="Kyrpides N."/>
            <person name="Mavromatis K."/>
            <person name="Pagani I."/>
            <person name="Ivanova N."/>
            <person name="Ovchinnikova G."/>
            <person name="Chertkov O."/>
            <person name="Held B."/>
            <person name="Brettin T."/>
            <person name="Detter J.C."/>
            <person name="Tapia R."/>
            <person name="Han C."/>
            <person name="Land M."/>
            <person name="Hauser L."/>
            <person name="Markowitz V."/>
            <person name="Cheng J.-F."/>
            <person name="Hugenholtz P."/>
            <person name="Woyke T."/>
            <person name="Wu D."/>
            <person name="Wirth R."/>
            <person name="Bilek Y."/>
            <person name="Hader T."/>
            <person name="Klenk H.-P."/>
            <person name="Eisen J.A."/>
        </authorList>
    </citation>
    <scope>NUCLEOTIDE SEQUENCE [LARGE SCALE GENOMIC DNA]</scope>
    <source>
        <strain evidence="6">ATCC 35584 / DSM 2162 / JCM 9187 / O7/1</strain>
    </source>
</reference>
<dbReference type="GO" id="GO:0006796">
    <property type="term" value="P:phosphate-containing compound metabolic process"/>
    <property type="evidence" value="ECO:0007669"/>
    <property type="project" value="UniProtKB-ARBA"/>
</dbReference>
<evidence type="ECO:0000313" key="6">
    <source>
        <dbReference type="Proteomes" id="UP000001068"/>
    </source>
</evidence>
<proteinExistence type="inferred from homology"/>
<dbReference type="KEGG" id="dmu:Desmu_0887"/>
<comment type="similarity">
    <text evidence="1">Belongs to the carbohydrate kinase PfkB family.</text>
</comment>
<gene>
    <name evidence="5" type="ordered locus">Desmu_0887</name>
</gene>
<name>E8R9L5_DESM0</name>
<evidence type="ECO:0000256" key="1">
    <source>
        <dbReference type="ARBA" id="ARBA00010688"/>
    </source>
</evidence>
<dbReference type="InterPro" id="IPR011611">
    <property type="entry name" value="PfkB_dom"/>
</dbReference>
<organism evidence="5 6">
    <name type="scientific">Desulfurococcus mucosus (strain ATCC 35584 / DSM 2162 / JCM 9187 / O7/1)</name>
    <dbReference type="NCBI Taxonomy" id="765177"/>
    <lineage>
        <taxon>Archaea</taxon>
        <taxon>Thermoproteota</taxon>
        <taxon>Thermoprotei</taxon>
        <taxon>Desulfurococcales</taxon>
        <taxon>Desulfurococcaceae</taxon>
        <taxon>Desulfurococcus</taxon>
    </lineage>
</organism>
<dbReference type="HOGENOM" id="CLU_027634_2_2_2"/>
<dbReference type="PRINTS" id="PR00990">
    <property type="entry name" value="RIBOKINASE"/>
</dbReference>
<accession>E8R9L5</accession>
<dbReference type="AlphaFoldDB" id="E8R9L5"/>
<dbReference type="GO" id="GO:0016301">
    <property type="term" value="F:kinase activity"/>
    <property type="evidence" value="ECO:0007669"/>
    <property type="project" value="UniProtKB-KW"/>
</dbReference>
<evidence type="ECO:0000256" key="3">
    <source>
        <dbReference type="ARBA" id="ARBA00022777"/>
    </source>
</evidence>
<dbReference type="STRING" id="765177.Desmu_0887"/>
<dbReference type="Proteomes" id="UP000001068">
    <property type="component" value="Chromosome"/>
</dbReference>
<dbReference type="EMBL" id="CP002363">
    <property type="protein sequence ID" value="ADV65191.1"/>
    <property type="molecule type" value="Genomic_DNA"/>
</dbReference>
<evidence type="ECO:0000259" key="4">
    <source>
        <dbReference type="Pfam" id="PF00294"/>
    </source>
</evidence>
<dbReference type="CDD" id="cd01942">
    <property type="entry name" value="ribokinase_group_A"/>
    <property type="match status" value="1"/>
</dbReference>
<feature type="domain" description="Carbohydrate kinase PfkB" evidence="4">
    <location>
        <begin position="10"/>
        <end position="288"/>
    </location>
</feature>
<dbReference type="eggNOG" id="arCOG00014">
    <property type="taxonomic scope" value="Archaea"/>
</dbReference>
<dbReference type="OrthoDB" id="26949at2157"/>
<dbReference type="RefSeq" id="WP_013562413.1">
    <property type="nucleotide sequence ID" value="NC_014961.1"/>
</dbReference>
<evidence type="ECO:0000313" key="5">
    <source>
        <dbReference type="EMBL" id="ADV65191.1"/>
    </source>
</evidence>